<evidence type="ECO:0000256" key="2">
    <source>
        <dbReference type="ARBA" id="ARBA00009487"/>
    </source>
</evidence>
<evidence type="ECO:0000256" key="4">
    <source>
        <dbReference type="ARBA" id="ARBA00022499"/>
    </source>
</evidence>
<proteinExistence type="inferred from homology"/>
<keyword evidence="4" id="KW-1017">Isopeptide bond</keyword>
<feature type="compositionally biased region" description="Basic and acidic residues" evidence="12">
    <location>
        <begin position="286"/>
        <end position="313"/>
    </location>
</feature>
<feature type="region of interest" description="Disordered" evidence="12">
    <location>
        <begin position="160"/>
        <end position="618"/>
    </location>
</feature>
<reference evidence="13" key="3">
    <citation type="submission" date="2025-09" db="UniProtKB">
        <authorList>
            <consortium name="Ensembl"/>
        </authorList>
    </citation>
    <scope>IDENTIFICATION</scope>
</reference>
<accession>A0A2K6LU07</accession>
<feature type="compositionally biased region" description="Basic and acidic residues" evidence="12">
    <location>
        <begin position="258"/>
        <end position="275"/>
    </location>
</feature>
<reference evidence="13" key="2">
    <citation type="submission" date="2025-08" db="UniProtKB">
        <authorList>
            <consortium name="Ensembl"/>
        </authorList>
    </citation>
    <scope>IDENTIFICATION</scope>
</reference>
<comment type="similarity">
    <text evidence="2">Belongs to the protease inhibitor I27 (calpastatin) family.</text>
</comment>
<feature type="compositionally biased region" description="Basic and acidic residues" evidence="12">
    <location>
        <begin position="196"/>
        <end position="205"/>
    </location>
</feature>
<feature type="compositionally biased region" description="Low complexity" evidence="12">
    <location>
        <begin position="344"/>
        <end position="354"/>
    </location>
</feature>
<dbReference type="InterPro" id="IPR001259">
    <property type="entry name" value="Prot_inh_calpain"/>
</dbReference>
<evidence type="ECO:0000256" key="8">
    <source>
        <dbReference type="ARBA" id="ARBA00022737"/>
    </source>
</evidence>
<feature type="compositionally biased region" description="Basic and acidic residues" evidence="12">
    <location>
        <begin position="468"/>
        <end position="480"/>
    </location>
</feature>
<evidence type="ECO:0000313" key="14">
    <source>
        <dbReference type="Proteomes" id="UP000233180"/>
    </source>
</evidence>
<dbReference type="PANTHER" id="PTHR10077:SF0">
    <property type="entry name" value="CALPASTATIN"/>
    <property type="match status" value="1"/>
</dbReference>
<dbReference type="GO" id="GO:0005737">
    <property type="term" value="C:cytoplasm"/>
    <property type="evidence" value="ECO:0007669"/>
    <property type="project" value="TreeGrafter"/>
</dbReference>
<keyword evidence="5" id="KW-0597">Phosphoprotein</keyword>
<evidence type="ECO:0000256" key="9">
    <source>
        <dbReference type="ARBA" id="ARBA00022843"/>
    </source>
</evidence>
<dbReference type="GO" id="GO:0010859">
    <property type="term" value="F:calcium-dependent cysteine-type endopeptidase inhibitor activity"/>
    <property type="evidence" value="ECO:0007669"/>
    <property type="project" value="TreeGrafter"/>
</dbReference>
<dbReference type="Pfam" id="PF00748">
    <property type="entry name" value="Calpain_inhib"/>
    <property type="match status" value="4"/>
</dbReference>
<feature type="compositionally biased region" description="Basic and acidic residues" evidence="12">
    <location>
        <begin position="596"/>
        <end position="618"/>
    </location>
</feature>
<comment type="function">
    <text evidence="1">Specific inhibition of calpain (calcium-dependent cysteine protease). Plays a key role in postmortem tenderization of meat and have been proposed to be involved in muscle protein degradation in living tissue.</text>
</comment>
<reference evidence="13 14" key="1">
    <citation type="submission" date="2016-06" db="EMBL/GenBank/DDBJ databases">
        <title>Genome of Rhinopithecus bieti.</title>
        <authorList>
            <person name="Wu"/>
            <person name="C.-I. and Zhang"/>
            <person name="Y."/>
        </authorList>
    </citation>
    <scope>NUCLEOTIDE SEQUENCE</scope>
</reference>
<evidence type="ECO:0000256" key="11">
    <source>
        <dbReference type="ARBA" id="ARBA00033013"/>
    </source>
</evidence>
<keyword evidence="9" id="KW-0832">Ubl conjugation</keyword>
<feature type="compositionally biased region" description="Acidic residues" evidence="12">
    <location>
        <begin position="314"/>
        <end position="323"/>
    </location>
</feature>
<evidence type="ECO:0000256" key="1">
    <source>
        <dbReference type="ARBA" id="ARBA00002637"/>
    </source>
</evidence>
<feature type="compositionally biased region" description="Basic and acidic residues" evidence="12">
    <location>
        <begin position="324"/>
        <end position="343"/>
    </location>
</feature>
<name>A0A2K6LU07_RHIBE</name>
<dbReference type="Ensembl" id="ENSRBIT00000050938.1">
    <property type="protein sequence ID" value="ENSRBIP00000027012.1"/>
    <property type="gene ID" value="ENSRBIG00000037347.1"/>
</dbReference>
<dbReference type="AlphaFoldDB" id="A0A2K6LU07"/>
<organism evidence="13 14">
    <name type="scientific">Rhinopithecus bieti</name>
    <name type="common">Black snub-nosed monkey</name>
    <name type="synonym">Pygathrix bieti</name>
    <dbReference type="NCBI Taxonomy" id="61621"/>
    <lineage>
        <taxon>Eukaryota</taxon>
        <taxon>Metazoa</taxon>
        <taxon>Chordata</taxon>
        <taxon>Craniata</taxon>
        <taxon>Vertebrata</taxon>
        <taxon>Euteleostomi</taxon>
        <taxon>Mammalia</taxon>
        <taxon>Eutheria</taxon>
        <taxon>Euarchontoglires</taxon>
        <taxon>Primates</taxon>
        <taxon>Haplorrhini</taxon>
        <taxon>Catarrhini</taxon>
        <taxon>Cercopithecidae</taxon>
        <taxon>Colobinae</taxon>
        <taxon>Rhinopithecus</taxon>
    </lineage>
</organism>
<evidence type="ECO:0000313" key="13">
    <source>
        <dbReference type="Ensembl" id="ENSRBIP00000027012.1"/>
    </source>
</evidence>
<evidence type="ECO:0000256" key="3">
    <source>
        <dbReference type="ARBA" id="ARBA00017619"/>
    </source>
</evidence>
<keyword evidence="6" id="KW-0646">Protease inhibitor</keyword>
<dbReference type="InterPro" id="IPR026998">
    <property type="entry name" value="Calpastatin"/>
</dbReference>
<evidence type="ECO:0000256" key="6">
    <source>
        <dbReference type="ARBA" id="ARBA00022690"/>
    </source>
</evidence>
<feature type="compositionally biased region" description="Basic and acidic residues" evidence="12">
    <location>
        <begin position="425"/>
        <end position="439"/>
    </location>
</feature>
<keyword evidence="7" id="KW-0789">Thiol protease inhibitor</keyword>
<dbReference type="PANTHER" id="PTHR10077">
    <property type="entry name" value="CALPASTATIN"/>
    <property type="match status" value="1"/>
</dbReference>
<evidence type="ECO:0000256" key="12">
    <source>
        <dbReference type="SAM" id="MobiDB-lite"/>
    </source>
</evidence>
<feature type="compositionally biased region" description="Basic and acidic residues" evidence="12">
    <location>
        <begin position="222"/>
        <end position="233"/>
    </location>
</feature>
<keyword evidence="8" id="KW-0677">Repeat</keyword>
<dbReference type="GeneTree" id="ENSGT00390000002993"/>
<feature type="compositionally biased region" description="Basic and acidic residues" evidence="12">
    <location>
        <begin position="388"/>
        <end position="406"/>
    </location>
</feature>
<evidence type="ECO:0000256" key="10">
    <source>
        <dbReference type="ARBA" id="ARBA00022990"/>
    </source>
</evidence>
<dbReference type="Proteomes" id="UP000233180">
    <property type="component" value="Unassembled WGS sequence"/>
</dbReference>
<keyword evidence="10" id="KW-0007">Acetylation</keyword>
<feature type="compositionally biased region" description="Polar residues" evidence="12">
    <location>
        <begin position="566"/>
        <end position="576"/>
    </location>
</feature>
<protein>
    <recommendedName>
        <fullName evidence="3">Calpastatin</fullName>
    </recommendedName>
    <alternativeName>
        <fullName evidence="11">Calpain inhibitor</fullName>
    </alternativeName>
</protein>
<evidence type="ECO:0000256" key="7">
    <source>
        <dbReference type="ARBA" id="ARBA00022704"/>
    </source>
</evidence>
<feature type="compositionally biased region" description="Polar residues" evidence="12">
    <location>
        <begin position="355"/>
        <end position="364"/>
    </location>
</feature>
<sequence>PEKKSQSTKQKGLPKQASDTGSKDAHNKKAVFRSAEQQPSEKSTEPKTKPQDTISAGGESVAGVAATSGKPDDKKKEKKSLTPAVPVESKPDKPSGKSGMDAALDDLIDTLGGPEETEEENTTYTGPEVSDPMSSTYIEELGKREVTIPPKYRELLAKMEGITGPPPDSLKPMGPDDAIDALSSDFTCGSPTAAGKKTEKEESTEVLKAQSAGTVRSAAPPQEKKRKVEKDTMSDQALEALSASLGTRQAEPELDLSSIKEVDEAKAKEEKLEKCGEDDETIPSEYRLKPATDKDGKPLLPEPEEKPKARSESELIDELSEDFDLSKCKEKPSKPTEKTEEFKAAAPAPVAEAVSRTSMCSIQSAPPEPATLKGTVPDDAVEALADSLGKKEADPEDGKPVMDKVKVMATEMLLENNYHRSPPPPDKDGKPLVPKESKEQLPPMSEDFLLDALSEDFSGPQNASSLQSDKDLDDALDKLSDSLGQRQPDPDENKPMEDKVKEKAKAEHRDKLGERDDTIPPEYRHLLDDNGQDKPVKPPTKKSEESKKPADDQDPIDALSGDLDSCPSTTETSQNTAKDKRKKTASSSKAPKNGGKAKDSAKTTEETSKPKDDERNTS</sequence>
<evidence type="ECO:0000256" key="5">
    <source>
        <dbReference type="ARBA" id="ARBA00022553"/>
    </source>
</evidence>
<feature type="compositionally biased region" description="Basic and acidic residues" evidence="12">
    <location>
        <begin position="488"/>
        <end position="551"/>
    </location>
</feature>
<feature type="compositionally biased region" description="Low complexity" evidence="12">
    <location>
        <begin position="55"/>
        <end position="69"/>
    </location>
</feature>
<keyword evidence="14" id="KW-1185">Reference proteome</keyword>
<feature type="region of interest" description="Disordered" evidence="12">
    <location>
        <begin position="1"/>
        <end position="134"/>
    </location>
</feature>